<evidence type="ECO:0000259" key="14">
    <source>
        <dbReference type="PROSITE" id="PS52039"/>
    </source>
</evidence>
<proteinExistence type="inferred from homology"/>
<dbReference type="SMART" id="SM00493">
    <property type="entry name" value="TOPRIM"/>
    <property type="match status" value="1"/>
</dbReference>
<dbReference type="Pfam" id="PF01131">
    <property type="entry name" value="Topoisom_bac"/>
    <property type="match status" value="1"/>
</dbReference>
<dbReference type="GO" id="GO:0003677">
    <property type="term" value="F:DNA binding"/>
    <property type="evidence" value="ECO:0007669"/>
    <property type="project" value="UniProtKB-KW"/>
</dbReference>
<dbReference type="Gene3D" id="2.70.20.10">
    <property type="entry name" value="Topoisomerase I, domain 3"/>
    <property type="match status" value="1"/>
</dbReference>
<comment type="caution">
    <text evidence="15">The sequence shown here is derived from an EMBL/GenBank/DDBJ whole genome shotgun (WGS) entry which is preliminary data.</text>
</comment>
<dbReference type="InterPro" id="IPR013497">
    <property type="entry name" value="Topo_IA_cen"/>
</dbReference>
<dbReference type="PROSITE" id="PS52039">
    <property type="entry name" value="TOPO_IA_2"/>
    <property type="match status" value="1"/>
</dbReference>
<dbReference type="InterPro" id="IPR013826">
    <property type="entry name" value="Topo_IA_cen_sub3"/>
</dbReference>
<keyword evidence="6" id="KW-0799">Topoisomerase</keyword>
<evidence type="ECO:0000256" key="3">
    <source>
        <dbReference type="ARBA" id="ARBA00012891"/>
    </source>
</evidence>
<gene>
    <name evidence="15" type="ORF">DFR58_1479</name>
</gene>
<evidence type="ECO:0000256" key="2">
    <source>
        <dbReference type="ARBA" id="ARBA00009446"/>
    </source>
</evidence>
<dbReference type="InterPro" id="IPR023406">
    <property type="entry name" value="Topo_IA_AS"/>
</dbReference>
<dbReference type="EC" id="5.6.2.1" evidence="3"/>
<dbReference type="GO" id="GO:0003917">
    <property type="term" value="F:DNA topoisomerase type I (single strand cut, ATP-independent) activity"/>
    <property type="evidence" value="ECO:0007669"/>
    <property type="project" value="UniProtKB-EC"/>
</dbReference>
<name>A0A369AEZ4_9FIRM</name>
<evidence type="ECO:0000256" key="5">
    <source>
        <dbReference type="ARBA" id="ARBA00022842"/>
    </source>
</evidence>
<dbReference type="CDD" id="cd00186">
    <property type="entry name" value="TOP1Ac"/>
    <property type="match status" value="1"/>
</dbReference>
<dbReference type="SMART" id="SM00437">
    <property type="entry name" value="TOP1Ac"/>
    <property type="match status" value="1"/>
</dbReference>
<keyword evidence="7" id="KW-0238">DNA-binding</keyword>
<dbReference type="PANTHER" id="PTHR11390:SF21">
    <property type="entry name" value="DNA TOPOISOMERASE 3-ALPHA"/>
    <property type="match status" value="1"/>
</dbReference>
<dbReference type="PANTHER" id="PTHR11390">
    <property type="entry name" value="PROKARYOTIC DNA TOPOISOMERASE"/>
    <property type="match status" value="1"/>
</dbReference>
<dbReference type="InterPro" id="IPR013825">
    <property type="entry name" value="Topo_IA_cen_sub2"/>
</dbReference>
<dbReference type="GO" id="GO:0046872">
    <property type="term" value="F:metal ion binding"/>
    <property type="evidence" value="ECO:0007669"/>
    <property type="project" value="UniProtKB-KW"/>
</dbReference>
<keyword evidence="8 15" id="KW-0413">Isomerase</keyword>
<evidence type="ECO:0000256" key="11">
    <source>
        <dbReference type="ARBA" id="ARBA00032235"/>
    </source>
</evidence>
<dbReference type="GO" id="GO:0043597">
    <property type="term" value="C:cytoplasmic replication fork"/>
    <property type="evidence" value="ECO:0007669"/>
    <property type="project" value="TreeGrafter"/>
</dbReference>
<dbReference type="InterPro" id="IPR000380">
    <property type="entry name" value="Topo_IA"/>
</dbReference>
<dbReference type="Gene3D" id="1.10.290.10">
    <property type="entry name" value="Topoisomerase I, domain 4"/>
    <property type="match status" value="1"/>
</dbReference>
<organism evidence="15 16">
    <name type="scientific">Anaerobacterium chartisolvens</name>
    <dbReference type="NCBI Taxonomy" id="1297424"/>
    <lineage>
        <taxon>Bacteria</taxon>
        <taxon>Bacillati</taxon>
        <taxon>Bacillota</taxon>
        <taxon>Clostridia</taxon>
        <taxon>Eubacteriales</taxon>
        <taxon>Oscillospiraceae</taxon>
        <taxon>Anaerobacterium</taxon>
    </lineage>
</organism>
<dbReference type="NCBIfam" id="TIGR01056">
    <property type="entry name" value="topB"/>
    <property type="match status" value="1"/>
</dbReference>
<evidence type="ECO:0000256" key="12">
    <source>
        <dbReference type="ARBA" id="ARBA00032877"/>
    </source>
</evidence>
<keyword evidence="4" id="KW-0479">Metal-binding</keyword>
<evidence type="ECO:0000256" key="4">
    <source>
        <dbReference type="ARBA" id="ARBA00022723"/>
    </source>
</evidence>
<protein>
    <recommendedName>
        <fullName evidence="3">DNA topoisomerase</fullName>
        <ecNumber evidence="3">5.6.2.1</ecNumber>
    </recommendedName>
    <alternativeName>
        <fullName evidence="12">Omega-protein</fullName>
    </alternativeName>
    <alternativeName>
        <fullName evidence="11">Relaxing enzyme</fullName>
    </alternativeName>
    <alternativeName>
        <fullName evidence="9">Swivelase</fullName>
    </alternativeName>
    <alternativeName>
        <fullName evidence="10">Untwisting enzyme</fullName>
    </alternativeName>
</protein>
<dbReference type="InterPro" id="IPR023405">
    <property type="entry name" value="Topo_IA_core_domain"/>
</dbReference>
<comment type="catalytic activity">
    <reaction evidence="1">
        <text>ATP-independent breakage of single-stranded DNA, followed by passage and rejoining.</text>
        <dbReference type="EC" id="5.6.2.1"/>
    </reaction>
</comment>
<dbReference type="PROSITE" id="PS50880">
    <property type="entry name" value="TOPRIM"/>
    <property type="match status" value="1"/>
</dbReference>
<evidence type="ECO:0000313" key="15">
    <source>
        <dbReference type="EMBL" id="RCX07889.1"/>
    </source>
</evidence>
<evidence type="ECO:0000256" key="8">
    <source>
        <dbReference type="ARBA" id="ARBA00023235"/>
    </source>
</evidence>
<dbReference type="EMBL" id="QPJT01000047">
    <property type="protein sequence ID" value="RCX07889.1"/>
    <property type="molecule type" value="Genomic_DNA"/>
</dbReference>
<keyword evidence="5" id="KW-0460">Magnesium</keyword>
<dbReference type="Proteomes" id="UP000253034">
    <property type="component" value="Unassembled WGS sequence"/>
</dbReference>
<comment type="similarity">
    <text evidence="2">Belongs to the type IA topoisomerase family.</text>
</comment>
<feature type="domain" description="Topo IA-type catalytic" evidence="14">
    <location>
        <begin position="151"/>
        <end position="603"/>
    </location>
</feature>
<dbReference type="InterPro" id="IPR005738">
    <property type="entry name" value="TopoIII"/>
</dbReference>
<dbReference type="InterPro" id="IPR003602">
    <property type="entry name" value="Topo_IA_DNA-bd_dom"/>
</dbReference>
<evidence type="ECO:0000256" key="1">
    <source>
        <dbReference type="ARBA" id="ARBA00000213"/>
    </source>
</evidence>
<dbReference type="InterPro" id="IPR013824">
    <property type="entry name" value="Topo_IA_cen_sub1"/>
</dbReference>
<dbReference type="GO" id="GO:0006310">
    <property type="term" value="P:DNA recombination"/>
    <property type="evidence" value="ECO:0007669"/>
    <property type="project" value="TreeGrafter"/>
</dbReference>
<reference evidence="15 16" key="1">
    <citation type="submission" date="2018-07" db="EMBL/GenBank/DDBJ databases">
        <title>Genomic Encyclopedia of Type Strains, Phase IV (KMG-IV): sequencing the most valuable type-strain genomes for metagenomic binning, comparative biology and taxonomic classification.</title>
        <authorList>
            <person name="Goeker M."/>
        </authorList>
    </citation>
    <scope>NUCLEOTIDE SEQUENCE [LARGE SCALE GENOMIC DNA]</scope>
    <source>
        <strain evidence="15 16">DSM 27016</strain>
    </source>
</reference>
<dbReference type="InterPro" id="IPR006171">
    <property type="entry name" value="TOPRIM_dom"/>
</dbReference>
<dbReference type="RefSeq" id="WP_170138272.1">
    <property type="nucleotide sequence ID" value="NZ_QPJT01000047.1"/>
</dbReference>
<dbReference type="CDD" id="cd03362">
    <property type="entry name" value="TOPRIM_TopoIA_TopoIII"/>
    <property type="match status" value="1"/>
</dbReference>
<dbReference type="PROSITE" id="PS00396">
    <property type="entry name" value="TOPO_IA_1"/>
    <property type="match status" value="1"/>
</dbReference>
<evidence type="ECO:0000256" key="6">
    <source>
        <dbReference type="ARBA" id="ARBA00023029"/>
    </source>
</evidence>
<feature type="domain" description="Toprim" evidence="13">
    <location>
        <begin position="1"/>
        <end position="134"/>
    </location>
</feature>
<dbReference type="SUPFAM" id="SSF56712">
    <property type="entry name" value="Prokaryotic type I DNA topoisomerase"/>
    <property type="match status" value="1"/>
</dbReference>
<dbReference type="InterPro" id="IPR003601">
    <property type="entry name" value="Topo_IA_2"/>
</dbReference>
<dbReference type="SMART" id="SM00436">
    <property type="entry name" value="TOP1Bc"/>
    <property type="match status" value="1"/>
</dbReference>
<dbReference type="Gene3D" id="3.40.50.140">
    <property type="match status" value="1"/>
</dbReference>
<dbReference type="Pfam" id="PF01751">
    <property type="entry name" value="Toprim"/>
    <property type="match status" value="1"/>
</dbReference>
<dbReference type="Gene3D" id="1.10.460.10">
    <property type="entry name" value="Topoisomerase I, domain 2"/>
    <property type="match status" value="1"/>
</dbReference>
<dbReference type="GO" id="GO:0006265">
    <property type="term" value="P:DNA topological change"/>
    <property type="evidence" value="ECO:0007669"/>
    <property type="project" value="InterPro"/>
</dbReference>
<evidence type="ECO:0000256" key="7">
    <source>
        <dbReference type="ARBA" id="ARBA00023125"/>
    </source>
</evidence>
<sequence length="631" mass="72258">MILVLAEKSSVAQDIARVMGCTQKGRGFFVGQQYIVTWAVGHLITLCEAKEYDPALKKWSLATLPIIPRQMQIKVIPETEKQFWVIKALMDDDKVDSIVCATDAGREGELIFRHIYSMAGCRKPFKRLWISSLTDEAIREGFSELRPGNDYDNIYYSALCRSYADWIVGINATRAYSIKYSGKEKRVTLTLGRVQTPTLALIVNKQKDIDAFRSKEYWEIQAVYDKGFSGHWMDRHTNEARLYDKSKAYEIAASVKGRIGFVRDIQEDETAEPPPLLYDLTELQCDANRRFGFSAQETLEIAQKLYESRKYITYPRTDSRYISEDMIPTLTERVERLNIEPYRSLAGKLLALPQLPVSKRVADNSKLSDHHAIIPTPVRPDMSRLSEDEEQIYDLIVRRFLCVFYPKYEYTTKTVTVEINAESFVSRGKTVNRWGWMECYIEALEEEDNSDDKAAKDAVGTQKLPELKKGEEITAVDVRATGKKTRPPPPYTEAALLYAMEHVGRYVSDREIKEKLKETKGLGTPATRSAIIEKLIGTGYIKRKNKYLIPCDKAMKLIDIAHDELKSPEMTGQWEKALSQVAEGSMTMDIFMNCIVDFTRQVIEEIRYSEGGDIFDCEDPGRRNYHRGEVP</sequence>
<dbReference type="AlphaFoldDB" id="A0A369AEZ4"/>
<dbReference type="InterPro" id="IPR034144">
    <property type="entry name" value="TOPRIM_TopoIII"/>
</dbReference>
<accession>A0A369AEZ4</accession>
<evidence type="ECO:0000256" key="9">
    <source>
        <dbReference type="ARBA" id="ARBA00030003"/>
    </source>
</evidence>
<dbReference type="NCBIfam" id="NF005829">
    <property type="entry name" value="PRK07726.1"/>
    <property type="match status" value="1"/>
</dbReference>
<keyword evidence="16" id="KW-1185">Reference proteome</keyword>
<evidence type="ECO:0000259" key="13">
    <source>
        <dbReference type="PROSITE" id="PS50880"/>
    </source>
</evidence>
<dbReference type="GO" id="GO:0006281">
    <property type="term" value="P:DNA repair"/>
    <property type="evidence" value="ECO:0007669"/>
    <property type="project" value="TreeGrafter"/>
</dbReference>
<evidence type="ECO:0000313" key="16">
    <source>
        <dbReference type="Proteomes" id="UP000253034"/>
    </source>
</evidence>
<dbReference type="PRINTS" id="PR00417">
    <property type="entry name" value="PRTPISMRASEI"/>
</dbReference>
<evidence type="ECO:0000256" key="10">
    <source>
        <dbReference type="ARBA" id="ARBA00031985"/>
    </source>
</evidence>